<protein>
    <submittedName>
        <fullName evidence="2">Ovule protein</fullName>
    </submittedName>
</protein>
<reference evidence="2" key="1">
    <citation type="submission" date="2022-11" db="UniProtKB">
        <authorList>
            <consortium name="WormBaseParasite"/>
        </authorList>
    </citation>
    <scope>IDENTIFICATION</scope>
</reference>
<sequence>MDNRMGILINLYKTLILIDTLLYHPYLPSDQCCHVIFVAAQFCTLASLNSRDRLSPSLISYHYQLHVFV</sequence>
<dbReference type="Proteomes" id="UP000887569">
    <property type="component" value="Unplaced"/>
</dbReference>
<evidence type="ECO:0000313" key="1">
    <source>
        <dbReference type="Proteomes" id="UP000887569"/>
    </source>
</evidence>
<dbReference type="WBParaSite" id="PgR061_g039_t01">
    <property type="protein sequence ID" value="PgR061_g039_t01"/>
    <property type="gene ID" value="PgR061_g039"/>
</dbReference>
<proteinExistence type="predicted"/>
<evidence type="ECO:0000313" key="2">
    <source>
        <dbReference type="WBParaSite" id="PgR061_g039_t01"/>
    </source>
</evidence>
<accession>A0A915BV54</accession>
<dbReference type="AlphaFoldDB" id="A0A915BV54"/>
<keyword evidence="1" id="KW-1185">Reference proteome</keyword>
<name>A0A915BV54_PARUN</name>
<organism evidence="1 2">
    <name type="scientific">Parascaris univalens</name>
    <name type="common">Nematode worm</name>
    <dbReference type="NCBI Taxonomy" id="6257"/>
    <lineage>
        <taxon>Eukaryota</taxon>
        <taxon>Metazoa</taxon>
        <taxon>Ecdysozoa</taxon>
        <taxon>Nematoda</taxon>
        <taxon>Chromadorea</taxon>
        <taxon>Rhabditida</taxon>
        <taxon>Spirurina</taxon>
        <taxon>Ascaridomorpha</taxon>
        <taxon>Ascaridoidea</taxon>
        <taxon>Ascarididae</taxon>
        <taxon>Parascaris</taxon>
    </lineage>
</organism>